<evidence type="ECO:0000313" key="2">
    <source>
        <dbReference type="EMBL" id="ETJ45723.1"/>
    </source>
</evidence>
<organism evidence="2">
    <name type="scientific">human gut metagenome</name>
    <dbReference type="NCBI Taxonomy" id="408170"/>
    <lineage>
        <taxon>unclassified sequences</taxon>
        <taxon>metagenomes</taxon>
        <taxon>organismal metagenomes</taxon>
    </lineage>
</organism>
<keyword evidence="1" id="KW-0812">Transmembrane</keyword>
<accession>W1YT36</accession>
<reference evidence="2" key="1">
    <citation type="submission" date="2013-12" db="EMBL/GenBank/DDBJ databases">
        <title>A Varibaculum cambriense genome reconstructed from a premature infant gut community with otherwise low bacterial novelty that shifts toward anaerobic metabolism during the third week of life.</title>
        <authorList>
            <person name="Brown C.T."/>
            <person name="Sharon I."/>
            <person name="Thomas B.C."/>
            <person name="Castelle C.J."/>
            <person name="Morowitz M.J."/>
            <person name="Banfield J.F."/>
        </authorList>
    </citation>
    <scope>NUCLEOTIDE SEQUENCE</scope>
</reference>
<dbReference type="PROSITE" id="PS51257">
    <property type="entry name" value="PROKAR_LIPOPROTEIN"/>
    <property type="match status" value="1"/>
</dbReference>
<comment type="caution">
    <text evidence="2">The sequence shown here is derived from an EMBL/GenBank/DDBJ whole genome shotgun (WGS) entry which is preliminary data.</text>
</comment>
<feature type="transmembrane region" description="Helical" evidence="1">
    <location>
        <begin position="12"/>
        <end position="36"/>
    </location>
</feature>
<gene>
    <name evidence="2" type="ORF">Q604_UNBC00291G0001</name>
</gene>
<keyword evidence="1" id="KW-1133">Transmembrane helix</keyword>
<protein>
    <submittedName>
        <fullName evidence="2">Uncharacterized protein</fullName>
    </submittedName>
</protein>
<proteinExistence type="predicted"/>
<dbReference type="AlphaFoldDB" id="W1YT36"/>
<keyword evidence="1" id="KW-0472">Membrane</keyword>
<name>W1YT36_9ZZZZ</name>
<dbReference type="EMBL" id="AZMM01000291">
    <property type="protein sequence ID" value="ETJ45723.1"/>
    <property type="molecule type" value="Genomic_DNA"/>
</dbReference>
<feature type="non-terminal residue" evidence="2">
    <location>
        <position position="38"/>
    </location>
</feature>
<evidence type="ECO:0000256" key="1">
    <source>
        <dbReference type="SAM" id="Phobius"/>
    </source>
</evidence>
<sequence length="38" mass="4200">MPRLIRLDSPFYRAWSSAADLVVVNILTLLACLPVLTA</sequence>